<reference evidence="4 5" key="1">
    <citation type="journal article" date="2020" name="G3 (Bethesda)">
        <title>Improved Reference Genome for Cyclotella cryptica CCMP332, a Model for Cell Wall Morphogenesis, Salinity Adaptation, and Lipid Production in Diatoms (Bacillariophyta).</title>
        <authorList>
            <person name="Roberts W.R."/>
            <person name="Downey K.M."/>
            <person name="Ruck E.C."/>
            <person name="Traller J.C."/>
            <person name="Alverson A.J."/>
        </authorList>
    </citation>
    <scope>NUCLEOTIDE SEQUENCE [LARGE SCALE GENOMIC DNA]</scope>
    <source>
        <strain evidence="4 5">CCMP332</strain>
    </source>
</reference>
<evidence type="ECO:0000313" key="5">
    <source>
        <dbReference type="Proteomes" id="UP001516023"/>
    </source>
</evidence>
<dbReference type="Gene3D" id="3.20.20.70">
    <property type="entry name" value="Aldolase class I"/>
    <property type="match status" value="1"/>
</dbReference>
<evidence type="ECO:0000256" key="1">
    <source>
        <dbReference type="ARBA" id="ARBA00022801"/>
    </source>
</evidence>
<accession>A0ABD3PUJ7</accession>
<dbReference type="InterPro" id="IPR002252">
    <property type="entry name" value="Glyco_hydro_36"/>
</dbReference>
<dbReference type="Proteomes" id="UP001516023">
    <property type="component" value="Unassembled WGS sequence"/>
</dbReference>
<feature type="compositionally biased region" description="Acidic residues" evidence="3">
    <location>
        <begin position="306"/>
        <end position="317"/>
    </location>
</feature>
<organism evidence="4 5">
    <name type="scientific">Cyclotella cryptica</name>
    <dbReference type="NCBI Taxonomy" id="29204"/>
    <lineage>
        <taxon>Eukaryota</taxon>
        <taxon>Sar</taxon>
        <taxon>Stramenopiles</taxon>
        <taxon>Ochrophyta</taxon>
        <taxon>Bacillariophyta</taxon>
        <taxon>Coscinodiscophyceae</taxon>
        <taxon>Thalassiosirophycidae</taxon>
        <taxon>Stephanodiscales</taxon>
        <taxon>Stephanodiscaceae</taxon>
        <taxon>Cyclotella</taxon>
    </lineage>
</organism>
<dbReference type="InterPro" id="IPR050985">
    <property type="entry name" value="Alpha-glycosidase_related"/>
</dbReference>
<dbReference type="SUPFAM" id="SSF51445">
    <property type="entry name" value="(Trans)glycosidases"/>
    <property type="match status" value="1"/>
</dbReference>
<proteinExistence type="predicted"/>
<dbReference type="Pfam" id="PF02065">
    <property type="entry name" value="Melibiase"/>
    <property type="match status" value="1"/>
</dbReference>
<keyword evidence="1" id="KW-0378">Hydrolase</keyword>
<evidence type="ECO:0000256" key="2">
    <source>
        <dbReference type="ARBA" id="ARBA00023295"/>
    </source>
</evidence>
<evidence type="ECO:0000256" key="3">
    <source>
        <dbReference type="SAM" id="MobiDB-lite"/>
    </source>
</evidence>
<gene>
    <name evidence="4" type="ORF">HJC23_000881</name>
</gene>
<comment type="caution">
    <text evidence="4">The sequence shown here is derived from an EMBL/GenBank/DDBJ whole genome shotgun (WGS) entry which is preliminary data.</text>
</comment>
<keyword evidence="2" id="KW-0326">Glycosidase</keyword>
<dbReference type="InterPro" id="IPR013785">
    <property type="entry name" value="Aldolase_TIM"/>
</dbReference>
<dbReference type="PANTHER" id="PTHR43053:SF3">
    <property type="entry name" value="ALPHA-GALACTOSIDASE C-RELATED"/>
    <property type="match status" value="1"/>
</dbReference>
<evidence type="ECO:0008006" key="6">
    <source>
        <dbReference type="Google" id="ProtNLM"/>
    </source>
</evidence>
<evidence type="ECO:0000313" key="4">
    <source>
        <dbReference type="EMBL" id="KAL3791264.1"/>
    </source>
</evidence>
<dbReference type="InterPro" id="IPR017853">
    <property type="entry name" value="GH"/>
</dbReference>
<feature type="region of interest" description="Disordered" evidence="3">
    <location>
        <begin position="298"/>
        <end position="340"/>
    </location>
</feature>
<dbReference type="GO" id="GO:0004557">
    <property type="term" value="F:alpha-galactosidase activity"/>
    <property type="evidence" value="ECO:0007669"/>
    <property type="project" value="UniProtKB-ARBA"/>
</dbReference>
<keyword evidence="5" id="KW-1185">Reference proteome</keyword>
<dbReference type="CDD" id="cd14791">
    <property type="entry name" value="GH36"/>
    <property type="match status" value="1"/>
</dbReference>
<name>A0ABD3PUJ7_9STRA</name>
<dbReference type="PANTHER" id="PTHR43053">
    <property type="entry name" value="GLYCOSIDASE FAMILY 31"/>
    <property type="match status" value="1"/>
</dbReference>
<sequence length="1279" mass="141090">METKRFCIKTAEFFTPTSAIEETPPIQIVSLSAQNPSHMPSNNTVVSPSYQGWIFRLSLPHAHAKASSSAAEDEDNNVALPEAPLLPNDGLSCPSISRNGGYLAELCPHGASVTFPYGSDDNLNNNNNTQANKRKCNDPPKWSWSYSSLSSPSQWNVTSSTLLCVTYRPSLEALASYTNIGAWNRSLGSCVKGCCGKCGTATCGPGAGRNGTRQRWMNKLGTKPIHRVKVVYTVEDIVHIEPVQVETTTANECVTGGVWIRGIGYCHALRVYLRSKFGACSSGGENCSGCCSEEDVQNSDGNQQEDGFEMPPTDDWDNLPSPPWSRKDGATTGANESSIGNMDSQTIKRQWGPVLTFAIPHQKSTSCSSNNGNDDGVQRKCHAIHECPPLLWKVDHPPNPSVAVDCMTMMEGTLHLRPHPDIIQSKPATQLDEVISENNVPETSSNTSYDIETPTNVYIHGYQSWSFSGSVVQGEPQPKSAMPSLLSEAFNRGGVVLSSPSCGRLDAFETLESEDEWREGEEKGGVDAALAGERDIVEDADLDEELNDLTAFYKSDMFACISSNGATSRHDEEVVLLDEEGGPALIVGFLSQRKQFGTVLLDSDLGHFSLYACHEGVIAKRSVSTDWAYCQIVDACCYDEEVMVYYVHAVGDHNDARPMEKGLTTGWCSWYHYYSDIDHDSLARNAHILEQKQKTIGFNVCLIDDGYMTAWGDWTSLKPGKFLKDGGMKVLADAIRSKGMKPGVWLAPFACDKFSQLAKDHPDWIIRNDSGRHANSANCGKFFYGLDATNPAVRRHVYDTIRRAVDEWGFDVLKLDFLYASCLAGNGKLDNTMSRAEAMYLGLRTIRAAAKDAFIIGCGCPIGSAVGFVDGMRVSCDTGPTWVPEFPLPHWDNGTLPALRGMLRNTMSRAPFGHRWWHNDPDCILLGESTKLTDVEVVSAASIVAMTGGMFLLSDDMQKVSDKRLSVAKRIFPLTGVTAVPLDLHSTMNKGMPSVLRLWCTEYLIGQNKIERLTEEKDEYNVSESPKGIPEERVLKGQSSKLECEVGYSPENIIDPYSRERSCFLVAPGLGTWTIVSLSNWMEHTARLRVSFATLVQHSLQDFNAMGFTNEESSPCELSECGFHMFSFWSSEYTWIPHQTLVDKEPLIKKLSPHETEIFHIKPANPTRPQYIGSDLHFSCGFEVQTFEWGSSHLNLSLKNDYDKSGYIFLYLPEPDNNSESLDDMTALVNGEISRVQVVARPAISNGKTKRCKLGRVVKIQVSITGSQTVGDGQVKISW</sequence>
<dbReference type="AlphaFoldDB" id="A0ABD3PUJ7"/>
<dbReference type="EMBL" id="JABMIG020000116">
    <property type="protein sequence ID" value="KAL3791264.1"/>
    <property type="molecule type" value="Genomic_DNA"/>
</dbReference>
<protein>
    <recommendedName>
        <fullName evidence="6">Alpha-galactosidase</fullName>
    </recommendedName>
</protein>